<keyword evidence="2" id="KW-1185">Reference proteome</keyword>
<sequence>MPVVAALKSSLTPIAYPTMAAENQLPVELMEQIITTAWHMPLSSTDRITFMQSSMLVNLIWADRFDFVSSRDVYIPSSAFCDHLIQRLQAPAASAPPSSFLASFLRRYKGQSKRSMQPRLACQFITIQIANADVHPDKNSRVRLPMGAVLDDLLETLDACSLAPNLRCLSIEYLDAGFDDVFHRVGLAALPSQITHLELRYSFSAETPIWLVEALREKQERQRHIGWISRSVMNLSVIGAGQNTVSDLLRSCSNVQTLKVVRRFEHIGFLIGSG</sequence>
<evidence type="ECO:0000313" key="2">
    <source>
        <dbReference type="Proteomes" id="UP001221757"/>
    </source>
</evidence>
<reference evidence="1" key="1">
    <citation type="submission" date="2023-03" db="EMBL/GenBank/DDBJ databases">
        <title>Massive genome expansion in bonnet fungi (Mycena s.s.) driven by repeated elements and novel gene families across ecological guilds.</title>
        <authorList>
            <consortium name="Lawrence Berkeley National Laboratory"/>
            <person name="Harder C.B."/>
            <person name="Miyauchi S."/>
            <person name="Viragh M."/>
            <person name="Kuo A."/>
            <person name="Thoen E."/>
            <person name="Andreopoulos B."/>
            <person name="Lu D."/>
            <person name="Skrede I."/>
            <person name="Drula E."/>
            <person name="Henrissat B."/>
            <person name="Morin E."/>
            <person name="Kohler A."/>
            <person name="Barry K."/>
            <person name="LaButti K."/>
            <person name="Morin E."/>
            <person name="Salamov A."/>
            <person name="Lipzen A."/>
            <person name="Mereny Z."/>
            <person name="Hegedus B."/>
            <person name="Baldrian P."/>
            <person name="Stursova M."/>
            <person name="Weitz H."/>
            <person name="Taylor A."/>
            <person name="Grigoriev I.V."/>
            <person name="Nagy L.G."/>
            <person name="Martin F."/>
            <person name="Kauserud H."/>
        </authorList>
    </citation>
    <scope>NUCLEOTIDE SEQUENCE</scope>
    <source>
        <strain evidence="1">CBHHK067</strain>
    </source>
</reference>
<dbReference type="EMBL" id="JARKIE010000055">
    <property type="protein sequence ID" value="KAJ7691918.1"/>
    <property type="molecule type" value="Genomic_DNA"/>
</dbReference>
<dbReference type="Proteomes" id="UP001221757">
    <property type="component" value="Unassembled WGS sequence"/>
</dbReference>
<comment type="caution">
    <text evidence="1">The sequence shown here is derived from an EMBL/GenBank/DDBJ whole genome shotgun (WGS) entry which is preliminary data.</text>
</comment>
<organism evidence="1 2">
    <name type="scientific">Mycena rosella</name>
    <name type="common">Pink bonnet</name>
    <name type="synonym">Agaricus rosellus</name>
    <dbReference type="NCBI Taxonomy" id="1033263"/>
    <lineage>
        <taxon>Eukaryota</taxon>
        <taxon>Fungi</taxon>
        <taxon>Dikarya</taxon>
        <taxon>Basidiomycota</taxon>
        <taxon>Agaricomycotina</taxon>
        <taxon>Agaricomycetes</taxon>
        <taxon>Agaricomycetidae</taxon>
        <taxon>Agaricales</taxon>
        <taxon>Marasmiineae</taxon>
        <taxon>Mycenaceae</taxon>
        <taxon>Mycena</taxon>
    </lineage>
</organism>
<protein>
    <submittedName>
        <fullName evidence="1">Uncharacterized protein</fullName>
    </submittedName>
</protein>
<gene>
    <name evidence="1" type="ORF">B0H17DRAFT_1285102</name>
</gene>
<name>A0AAD7DI23_MYCRO</name>
<accession>A0AAD7DI23</accession>
<dbReference type="AlphaFoldDB" id="A0AAD7DI23"/>
<proteinExistence type="predicted"/>
<evidence type="ECO:0000313" key="1">
    <source>
        <dbReference type="EMBL" id="KAJ7691918.1"/>
    </source>
</evidence>